<accession>A0A0F9R586</accession>
<evidence type="ECO:0000313" key="1">
    <source>
        <dbReference type="EMBL" id="KKN49879.1"/>
    </source>
</evidence>
<reference evidence="1" key="1">
    <citation type="journal article" date="2015" name="Nature">
        <title>Complex archaea that bridge the gap between prokaryotes and eukaryotes.</title>
        <authorList>
            <person name="Spang A."/>
            <person name="Saw J.H."/>
            <person name="Jorgensen S.L."/>
            <person name="Zaremba-Niedzwiedzka K."/>
            <person name="Martijn J."/>
            <person name="Lind A.E."/>
            <person name="van Eijk R."/>
            <person name="Schleper C."/>
            <person name="Guy L."/>
            <person name="Ettema T.J."/>
        </authorList>
    </citation>
    <scope>NUCLEOTIDE SEQUENCE</scope>
</reference>
<name>A0A0F9R586_9ZZZZ</name>
<comment type="caution">
    <text evidence="1">The sequence shown here is derived from an EMBL/GenBank/DDBJ whole genome shotgun (WGS) entry which is preliminary data.</text>
</comment>
<protein>
    <submittedName>
        <fullName evidence="1">Uncharacterized protein</fullName>
    </submittedName>
</protein>
<sequence length="36" mass="4329">MIKEYGTSTIPTNIKEINQIMEVFRVVFKTIFFSFR</sequence>
<proteinExistence type="predicted"/>
<dbReference type="AlphaFoldDB" id="A0A0F9R586"/>
<organism evidence="1">
    <name type="scientific">marine sediment metagenome</name>
    <dbReference type="NCBI Taxonomy" id="412755"/>
    <lineage>
        <taxon>unclassified sequences</taxon>
        <taxon>metagenomes</taxon>
        <taxon>ecological metagenomes</taxon>
    </lineage>
</organism>
<gene>
    <name evidence="1" type="ORF">LCGC14_0638440</name>
</gene>
<dbReference type="EMBL" id="LAZR01001146">
    <property type="protein sequence ID" value="KKN49879.1"/>
    <property type="molecule type" value="Genomic_DNA"/>
</dbReference>